<dbReference type="EnsemblMetazoa" id="AARA014756-RA">
    <property type="protein sequence ID" value="AARA014756-PA"/>
    <property type="gene ID" value="AARA014756"/>
</dbReference>
<evidence type="ECO:0000313" key="2">
    <source>
        <dbReference type="Proteomes" id="UP000075840"/>
    </source>
</evidence>
<accession>A0A182IH21</accession>
<dbReference type="EMBL" id="APCN01003495">
    <property type="status" value="NOT_ANNOTATED_CDS"/>
    <property type="molecule type" value="Genomic_DNA"/>
</dbReference>
<dbReference type="AlphaFoldDB" id="A0A182IH21"/>
<reference evidence="1" key="1">
    <citation type="submission" date="2022-08" db="UniProtKB">
        <authorList>
            <consortium name="EnsemblMetazoa"/>
        </authorList>
    </citation>
    <scope>IDENTIFICATION</scope>
    <source>
        <strain evidence="1">Dongola</strain>
    </source>
</reference>
<name>A0A182IH21_ANOAR</name>
<keyword evidence="2" id="KW-1185">Reference proteome</keyword>
<protein>
    <submittedName>
        <fullName evidence="1">Uncharacterized protein</fullName>
    </submittedName>
</protein>
<dbReference type="VEuPathDB" id="VectorBase:AARA014756"/>
<sequence>RRGIVADDHNLGRLNDTANTFVRYRARHGKYHYIPHLDIPHSDFDPRRCFLAHQYSLVSIFHPRSLHSRICVHGRLDRNPAGQVQGFDCSCPHDLRFGNDSIEATVTGDKQPQHK</sequence>
<dbReference type="Proteomes" id="UP000075840">
    <property type="component" value="Unassembled WGS sequence"/>
</dbReference>
<organism evidence="1 2">
    <name type="scientific">Anopheles arabiensis</name>
    <name type="common">Mosquito</name>
    <dbReference type="NCBI Taxonomy" id="7173"/>
    <lineage>
        <taxon>Eukaryota</taxon>
        <taxon>Metazoa</taxon>
        <taxon>Ecdysozoa</taxon>
        <taxon>Arthropoda</taxon>
        <taxon>Hexapoda</taxon>
        <taxon>Insecta</taxon>
        <taxon>Pterygota</taxon>
        <taxon>Neoptera</taxon>
        <taxon>Endopterygota</taxon>
        <taxon>Diptera</taxon>
        <taxon>Nematocera</taxon>
        <taxon>Culicoidea</taxon>
        <taxon>Culicidae</taxon>
        <taxon>Anophelinae</taxon>
        <taxon>Anopheles</taxon>
    </lineage>
</organism>
<evidence type="ECO:0000313" key="1">
    <source>
        <dbReference type="EnsemblMetazoa" id="AARA014756-PA"/>
    </source>
</evidence>
<proteinExistence type="predicted"/>